<evidence type="ECO:0000259" key="1">
    <source>
        <dbReference type="Pfam" id="PF13271"/>
    </source>
</evidence>
<feature type="domain" description="DUF4062" evidence="1">
    <location>
        <begin position="5"/>
        <end position="94"/>
    </location>
</feature>
<dbReference type="EMBL" id="QSGO01000001">
    <property type="protein sequence ID" value="RHB38529.1"/>
    <property type="molecule type" value="Genomic_DNA"/>
</dbReference>
<dbReference type="AlphaFoldDB" id="A0A413VY83"/>
<protein>
    <submittedName>
        <fullName evidence="2">DUF4062 domain-containing protein</fullName>
    </submittedName>
</protein>
<sequence length="326" mass="38343">MAKPRIFISSTFYDLRQIRVELDKFLENLGYEPVRNEEGDIPYGKEEALQNYCYKEISNIDILVSIIGSRYGSSGISKEKEQEYSVSQLEVKTALKEDKQVFIFIDKNVFTEYETYILNKNNKDVVYKYVDNVNIYKFIEEIKALPHNNNIKGFETAEDITSYLKEQFAGLFKQFMLESKRVKETLVIKDIESTAKTLREMVDYLKEESQGKDEEMNRIIRVSHPIVNRIKQVLGVDYNIYIEGIADLEALLNARGYRLVEGFPDSYWERTFNRSNSKVVKRIFIEESLFEEGKLKYIKQADWDDNFIKTEETETKNNLLNDDLPF</sequence>
<dbReference type="InterPro" id="IPR025139">
    <property type="entry name" value="DUF4062"/>
</dbReference>
<organism evidence="2 3">
    <name type="scientific">Bacteroides nordii</name>
    <dbReference type="NCBI Taxonomy" id="291645"/>
    <lineage>
        <taxon>Bacteria</taxon>
        <taxon>Pseudomonadati</taxon>
        <taxon>Bacteroidota</taxon>
        <taxon>Bacteroidia</taxon>
        <taxon>Bacteroidales</taxon>
        <taxon>Bacteroidaceae</taxon>
        <taxon>Bacteroides</taxon>
    </lineage>
</organism>
<accession>A0A413VY83</accession>
<dbReference type="Proteomes" id="UP000284379">
    <property type="component" value="Unassembled WGS sequence"/>
</dbReference>
<comment type="caution">
    <text evidence="2">The sequence shown here is derived from an EMBL/GenBank/DDBJ whole genome shotgun (WGS) entry which is preliminary data.</text>
</comment>
<dbReference type="RefSeq" id="WP_122200732.1">
    <property type="nucleotide sequence ID" value="NZ_CABJFV010000001.1"/>
</dbReference>
<reference evidence="2 3" key="1">
    <citation type="submission" date="2018-08" db="EMBL/GenBank/DDBJ databases">
        <title>A genome reference for cultivated species of the human gut microbiota.</title>
        <authorList>
            <person name="Zou Y."/>
            <person name="Xue W."/>
            <person name="Luo G."/>
        </authorList>
    </citation>
    <scope>NUCLEOTIDE SEQUENCE [LARGE SCALE GENOMIC DNA]</scope>
    <source>
        <strain evidence="2 3">AM40-30BH</strain>
    </source>
</reference>
<evidence type="ECO:0000313" key="2">
    <source>
        <dbReference type="EMBL" id="RHB38529.1"/>
    </source>
</evidence>
<gene>
    <name evidence="2" type="ORF">DW888_01585</name>
</gene>
<dbReference type="Pfam" id="PF13271">
    <property type="entry name" value="DUF4062"/>
    <property type="match status" value="1"/>
</dbReference>
<proteinExistence type="predicted"/>
<evidence type="ECO:0000313" key="3">
    <source>
        <dbReference type="Proteomes" id="UP000284379"/>
    </source>
</evidence>
<name>A0A413VY83_9BACE</name>